<dbReference type="Gene3D" id="1.10.225.10">
    <property type="entry name" value="Saposin-like"/>
    <property type="match status" value="1"/>
</dbReference>
<dbReference type="SUPFAM" id="SSF50630">
    <property type="entry name" value="Acid proteases"/>
    <property type="match status" value="1"/>
</dbReference>
<evidence type="ECO:0000313" key="12">
    <source>
        <dbReference type="Proteomes" id="UP001177003"/>
    </source>
</evidence>
<accession>A0AA35YTL1</accession>
<evidence type="ECO:0000256" key="3">
    <source>
        <dbReference type="ARBA" id="ARBA00022750"/>
    </source>
</evidence>
<keyword evidence="2 8" id="KW-0645">Protease</keyword>
<name>A0AA35YTL1_LACSI</name>
<sequence>MVDQHLVKDRVFSFWLNQQSKDGEGGEIIFGGVDPNQYKGTHTYVPVTQKGYWQFEMGDVLIDGRPTGFCKGGCSAIVDSGTSLIAGPMNAITEINLAIGAMGFISDHCHRDIRKVGNLIFDMFFIMFKEPGNFCSRITLCVPGDKAVDGNDIWSSFDMSDGLSGPPQLPICKACESVVDFVYKQIQNNMTRGEVIKFFSQLCAMAGLAGESTVDCARLPLMPTISFTIGGKEFELSPNEYITKIGEGASAQCVSTFIPMDNPPEGAPLWILGDAFMRRYHTIFDHGNLRIGFAESA</sequence>
<dbReference type="GO" id="GO:0004190">
    <property type="term" value="F:aspartic-type endopeptidase activity"/>
    <property type="evidence" value="ECO:0007669"/>
    <property type="project" value="UniProtKB-KW"/>
</dbReference>
<dbReference type="PROSITE" id="PS51767">
    <property type="entry name" value="PEPTIDASE_A1"/>
    <property type="match status" value="1"/>
</dbReference>
<comment type="similarity">
    <text evidence="1 8">Belongs to the peptidase A1 family.</text>
</comment>
<protein>
    <recommendedName>
        <fullName evidence="13">Peptidase A1 domain-containing protein</fullName>
    </recommendedName>
</protein>
<evidence type="ECO:0000256" key="7">
    <source>
        <dbReference type="ARBA" id="ARBA00023180"/>
    </source>
</evidence>
<organism evidence="11 12">
    <name type="scientific">Lactuca saligna</name>
    <name type="common">Willowleaf lettuce</name>
    <dbReference type="NCBI Taxonomy" id="75948"/>
    <lineage>
        <taxon>Eukaryota</taxon>
        <taxon>Viridiplantae</taxon>
        <taxon>Streptophyta</taxon>
        <taxon>Embryophyta</taxon>
        <taxon>Tracheophyta</taxon>
        <taxon>Spermatophyta</taxon>
        <taxon>Magnoliopsida</taxon>
        <taxon>eudicotyledons</taxon>
        <taxon>Gunneridae</taxon>
        <taxon>Pentapetalae</taxon>
        <taxon>asterids</taxon>
        <taxon>campanulids</taxon>
        <taxon>Asterales</taxon>
        <taxon>Asteraceae</taxon>
        <taxon>Cichorioideae</taxon>
        <taxon>Cichorieae</taxon>
        <taxon>Lactucinae</taxon>
        <taxon>Lactuca</taxon>
    </lineage>
</organism>
<evidence type="ECO:0008006" key="13">
    <source>
        <dbReference type="Google" id="ProtNLM"/>
    </source>
</evidence>
<gene>
    <name evidence="11" type="ORF">LSALG_LOCUS19661</name>
</gene>
<proteinExistence type="inferred from homology"/>
<evidence type="ECO:0000256" key="5">
    <source>
        <dbReference type="ARBA" id="ARBA00023145"/>
    </source>
</evidence>
<evidence type="ECO:0000313" key="11">
    <source>
        <dbReference type="EMBL" id="CAI9279886.1"/>
    </source>
</evidence>
<dbReference type="Pfam" id="PF05184">
    <property type="entry name" value="SapB_1"/>
    <property type="match status" value="1"/>
</dbReference>
<keyword evidence="5" id="KW-0865">Zymogen</keyword>
<dbReference type="SUPFAM" id="SSF47862">
    <property type="entry name" value="Saposin"/>
    <property type="match status" value="1"/>
</dbReference>
<evidence type="ECO:0000256" key="6">
    <source>
        <dbReference type="ARBA" id="ARBA00023157"/>
    </source>
</evidence>
<dbReference type="FunFam" id="2.40.70.10:FF:000115">
    <property type="entry name" value="Lysosomal aspartic protease"/>
    <property type="match status" value="1"/>
</dbReference>
<evidence type="ECO:0000259" key="9">
    <source>
        <dbReference type="PROSITE" id="PS50015"/>
    </source>
</evidence>
<dbReference type="Pfam" id="PF00026">
    <property type="entry name" value="Asp"/>
    <property type="match status" value="1"/>
</dbReference>
<dbReference type="PANTHER" id="PTHR47966">
    <property type="entry name" value="BETA-SITE APP-CLEAVING ENZYME, ISOFORM A-RELATED"/>
    <property type="match status" value="1"/>
</dbReference>
<dbReference type="PROSITE" id="PS50015">
    <property type="entry name" value="SAP_B"/>
    <property type="match status" value="1"/>
</dbReference>
<dbReference type="GO" id="GO:0006508">
    <property type="term" value="P:proteolysis"/>
    <property type="evidence" value="ECO:0007669"/>
    <property type="project" value="UniProtKB-KW"/>
</dbReference>
<dbReference type="PROSITE" id="PS00141">
    <property type="entry name" value="ASP_PROTEASE"/>
    <property type="match status" value="1"/>
</dbReference>
<evidence type="ECO:0000259" key="10">
    <source>
        <dbReference type="PROSITE" id="PS51767"/>
    </source>
</evidence>
<reference evidence="11" key="1">
    <citation type="submission" date="2023-04" db="EMBL/GenBank/DDBJ databases">
        <authorList>
            <person name="Vijverberg K."/>
            <person name="Xiong W."/>
            <person name="Schranz E."/>
        </authorList>
    </citation>
    <scope>NUCLEOTIDE SEQUENCE</scope>
</reference>
<keyword evidence="4 8" id="KW-0378">Hydrolase</keyword>
<dbReference type="InterPro" id="IPR001969">
    <property type="entry name" value="Aspartic_peptidase_AS"/>
</dbReference>
<dbReference type="EMBL" id="OX465080">
    <property type="protein sequence ID" value="CAI9279886.1"/>
    <property type="molecule type" value="Genomic_DNA"/>
</dbReference>
<dbReference type="InterPro" id="IPR033121">
    <property type="entry name" value="PEPTIDASE_A1"/>
</dbReference>
<dbReference type="InterPro" id="IPR011001">
    <property type="entry name" value="Saposin-like"/>
</dbReference>
<dbReference type="GO" id="GO:0006629">
    <property type="term" value="P:lipid metabolic process"/>
    <property type="evidence" value="ECO:0007669"/>
    <property type="project" value="InterPro"/>
</dbReference>
<dbReference type="InterPro" id="IPR008139">
    <property type="entry name" value="SaposinB_dom"/>
</dbReference>
<keyword evidence="6" id="KW-1015">Disulfide bond</keyword>
<dbReference type="Proteomes" id="UP001177003">
    <property type="component" value="Chromosome 4"/>
</dbReference>
<feature type="domain" description="Peptidase A1" evidence="10">
    <location>
        <begin position="1"/>
        <end position="294"/>
    </location>
</feature>
<dbReference type="InterPro" id="IPR021109">
    <property type="entry name" value="Peptidase_aspartic_dom_sf"/>
</dbReference>
<evidence type="ECO:0000256" key="4">
    <source>
        <dbReference type="ARBA" id="ARBA00022801"/>
    </source>
</evidence>
<dbReference type="AlphaFoldDB" id="A0AA35YTL1"/>
<dbReference type="PRINTS" id="PR00792">
    <property type="entry name" value="PEPSIN"/>
</dbReference>
<keyword evidence="3 8" id="KW-0064">Aspartyl protease</keyword>
<keyword evidence="12" id="KW-1185">Reference proteome</keyword>
<keyword evidence="7" id="KW-0325">Glycoprotein</keyword>
<evidence type="ECO:0000256" key="2">
    <source>
        <dbReference type="ARBA" id="ARBA00022670"/>
    </source>
</evidence>
<feature type="domain" description="Saposin B-type" evidence="9">
    <location>
        <begin position="168"/>
        <end position="209"/>
    </location>
</feature>
<evidence type="ECO:0000256" key="1">
    <source>
        <dbReference type="ARBA" id="ARBA00007447"/>
    </source>
</evidence>
<evidence type="ECO:0000256" key="8">
    <source>
        <dbReference type="RuleBase" id="RU000454"/>
    </source>
</evidence>
<dbReference type="InterPro" id="IPR001461">
    <property type="entry name" value="Aspartic_peptidase_A1"/>
</dbReference>
<dbReference type="InterPro" id="IPR007856">
    <property type="entry name" value="SapB_1"/>
</dbReference>
<dbReference type="PANTHER" id="PTHR47966:SF76">
    <property type="entry name" value="ASPARTIC PROTEINASE A1"/>
    <property type="match status" value="1"/>
</dbReference>
<dbReference type="Gene3D" id="2.40.70.10">
    <property type="entry name" value="Acid Proteases"/>
    <property type="match status" value="2"/>
</dbReference>